<sequence>MICQRCLFRAARTSRRDVLRALPFSTSVPRTGPPDDKPAAPSHSATEPFTTPYAISPVARGMKPSESKAKPAVVSSVPAGTPLKGLNFMKGQTDPVAMEDSEYPPWLWDILTVGKKGEESAVDAADLYSKSKTKRAKALKLARKQGLLGDEVADTKVPIYEQSIDLPTGDGTLEATIEAEQARKELTKAMRTKRRSEIKEKNFLKTMA</sequence>
<evidence type="ECO:0000256" key="7">
    <source>
        <dbReference type="ARBA" id="ARBA00035179"/>
    </source>
</evidence>
<reference evidence="9" key="1">
    <citation type="journal article" date="2020" name="Stud. Mycol.">
        <title>101 Dothideomycetes genomes: a test case for predicting lifestyles and emergence of pathogens.</title>
        <authorList>
            <person name="Haridas S."/>
            <person name="Albert R."/>
            <person name="Binder M."/>
            <person name="Bloem J."/>
            <person name="Labutti K."/>
            <person name="Salamov A."/>
            <person name="Andreopoulos B."/>
            <person name="Baker S."/>
            <person name="Barry K."/>
            <person name="Bills G."/>
            <person name="Bluhm B."/>
            <person name="Cannon C."/>
            <person name="Castanera R."/>
            <person name="Culley D."/>
            <person name="Daum C."/>
            <person name="Ezra D."/>
            <person name="Gonzalez J."/>
            <person name="Henrissat B."/>
            <person name="Kuo A."/>
            <person name="Liang C."/>
            <person name="Lipzen A."/>
            <person name="Lutzoni F."/>
            <person name="Magnuson J."/>
            <person name="Mondo S."/>
            <person name="Nolan M."/>
            <person name="Ohm R."/>
            <person name="Pangilinan J."/>
            <person name="Park H.-J."/>
            <person name="Ramirez L."/>
            <person name="Alfaro M."/>
            <person name="Sun H."/>
            <person name="Tritt A."/>
            <person name="Yoshinaga Y."/>
            <person name="Zwiers L.-H."/>
            <person name="Turgeon B."/>
            <person name="Goodwin S."/>
            <person name="Spatafora J."/>
            <person name="Crous P."/>
            <person name="Grigoriev I."/>
        </authorList>
    </citation>
    <scope>NUCLEOTIDE SEQUENCE</scope>
    <source>
        <strain evidence="9">CBS 262.69</strain>
    </source>
</reference>
<evidence type="ECO:0000256" key="6">
    <source>
        <dbReference type="ARBA" id="ARBA00033752"/>
    </source>
</evidence>
<dbReference type="InterPro" id="IPR013870">
    <property type="entry name" value="Ribosomal_mL54"/>
</dbReference>
<evidence type="ECO:0000256" key="8">
    <source>
        <dbReference type="SAM" id="MobiDB-lite"/>
    </source>
</evidence>
<dbReference type="PANTHER" id="PTHR28595:SF1">
    <property type="entry name" value="LARGE RIBOSOMAL SUBUNIT PROTEIN ML54"/>
    <property type="match status" value="1"/>
</dbReference>
<dbReference type="PANTHER" id="PTHR28595">
    <property type="entry name" value="39S RIBOSOMAL PROTEIN L54, MITOCHONDRIAL"/>
    <property type="match status" value="1"/>
</dbReference>
<keyword evidence="2" id="KW-0809">Transit peptide</keyword>
<evidence type="ECO:0000313" key="10">
    <source>
        <dbReference type="Proteomes" id="UP000799640"/>
    </source>
</evidence>
<evidence type="ECO:0000256" key="4">
    <source>
        <dbReference type="ARBA" id="ARBA00023128"/>
    </source>
</evidence>
<keyword evidence="3" id="KW-0689">Ribosomal protein</keyword>
<accession>A0A6G1HNU0</accession>
<dbReference type="AlphaFoldDB" id="A0A6G1HNU0"/>
<evidence type="ECO:0000256" key="1">
    <source>
        <dbReference type="ARBA" id="ARBA00004173"/>
    </source>
</evidence>
<comment type="subcellular location">
    <subcellularLocation>
        <location evidence="1">Mitochondrion</location>
    </subcellularLocation>
</comment>
<name>A0A6G1HNU0_9PEZI</name>
<evidence type="ECO:0000313" key="9">
    <source>
        <dbReference type="EMBL" id="KAF2397571.1"/>
    </source>
</evidence>
<dbReference type="OrthoDB" id="10252718at2759"/>
<dbReference type="EMBL" id="ML996703">
    <property type="protein sequence ID" value="KAF2397571.1"/>
    <property type="molecule type" value="Genomic_DNA"/>
</dbReference>
<protein>
    <recommendedName>
        <fullName evidence="7">Large ribosomal subunit protein mL54</fullName>
    </recommendedName>
</protein>
<feature type="region of interest" description="Disordered" evidence="8">
    <location>
        <begin position="24"/>
        <end position="53"/>
    </location>
</feature>
<keyword evidence="5" id="KW-0687">Ribonucleoprotein</keyword>
<keyword evidence="10" id="KW-1185">Reference proteome</keyword>
<keyword evidence="4" id="KW-0496">Mitochondrion</keyword>
<dbReference type="GO" id="GO:0005762">
    <property type="term" value="C:mitochondrial large ribosomal subunit"/>
    <property type="evidence" value="ECO:0007669"/>
    <property type="project" value="TreeGrafter"/>
</dbReference>
<gene>
    <name evidence="9" type="ORF">EJ06DRAFT_584491</name>
</gene>
<dbReference type="GO" id="GO:0003735">
    <property type="term" value="F:structural constituent of ribosome"/>
    <property type="evidence" value="ECO:0007669"/>
    <property type="project" value="TreeGrafter"/>
</dbReference>
<evidence type="ECO:0000256" key="2">
    <source>
        <dbReference type="ARBA" id="ARBA00022946"/>
    </source>
</evidence>
<dbReference type="Proteomes" id="UP000799640">
    <property type="component" value="Unassembled WGS sequence"/>
</dbReference>
<comment type="similarity">
    <text evidence="6">Belongs to the mitochondrion-specific ribosomal protein mL54 family.</text>
</comment>
<evidence type="ECO:0000256" key="3">
    <source>
        <dbReference type="ARBA" id="ARBA00022980"/>
    </source>
</evidence>
<dbReference type="Pfam" id="PF08561">
    <property type="entry name" value="Ribosomal_L37"/>
    <property type="match status" value="1"/>
</dbReference>
<proteinExistence type="inferred from homology"/>
<evidence type="ECO:0000256" key="5">
    <source>
        <dbReference type="ARBA" id="ARBA00023274"/>
    </source>
</evidence>
<organism evidence="9 10">
    <name type="scientific">Trichodelitschia bisporula</name>
    <dbReference type="NCBI Taxonomy" id="703511"/>
    <lineage>
        <taxon>Eukaryota</taxon>
        <taxon>Fungi</taxon>
        <taxon>Dikarya</taxon>
        <taxon>Ascomycota</taxon>
        <taxon>Pezizomycotina</taxon>
        <taxon>Dothideomycetes</taxon>
        <taxon>Dothideomycetes incertae sedis</taxon>
        <taxon>Phaeotrichales</taxon>
        <taxon>Phaeotrichaceae</taxon>
        <taxon>Trichodelitschia</taxon>
    </lineage>
</organism>